<feature type="region of interest" description="Disordered" evidence="1">
    <location>
        <begin position="319"/>
        <end position="344"/>
    </location>
</feature>
<feature type="domain" description="Helicase C-terminal" evidence="2">
    <location>
        <begin position="1213"/>
        <end position="1376"/>
    </location>
</feature>
<protein>
    <submittedName>
        <fullName evidence="3">Transcription termination factor 2</fullName>
    </submittedName>
</protein>
<feature type="region of interest" description="Disordered" evidence="1">
    <location>
        <begin position="1355"/>
        <end position="1392"/>
    </location>
</feature>
<dbReference type="Proteomes" id="UP000249619">
    <property type="component" value="Unassembled WGS sequence"/>
</dbReference>
<organism evidence="3 4">
    <name type="scientific">Stemphylium lycopersici</name>
    <name type="common">Tomato gray leaf spot disease fungus</name>
    <name type="synonym">Thyrospora lycopersici</name>
    <dbReference type="NCBI Taxonomy" id="183478"/>
    <lineage>
        <taxon>Eukaryota</taxon>
        <taxon>Fungi</taxon>
        <taxon>Dikarya</taxon>
        <taxon>Ascomycota</taxon>
        <taxon>Pezizomycotina</taxon>
        <taxon>Dothideomycetes</taxon>
        <taxon>Pleosporomycetidae</taxon>
        <taxon>Pleosporales</taxon>
        <taxon>Pleosporineae</taxon>
        <taxon>Pleosporaceae</taxon>
        <taxon>Stemphylium</taxon>
    </lineage>
</organism>
<dbReference type="STRING" id="183478.A0A364MRQ0"/>
<feature type="region of interest" description="Disordered" evidence="1">
    <location>
        <begin position="1"/>
        <end position="191"/>
    </location>
</feature>
<dbReference type="Gene3D" id="3.40.50.300">
    <property type="entry name" value="P-loop containing nucleotide triphosphate hydrolases"/>
    <property type="match status" value="1"/>
</dbReference>
<gene>
    <name evidence="3" type="ORF">DDE83_009008</name>
</gene>
<feature type="compositionally biased region" description="Polar residues" evidence="1">
    <location>
        <begin position="41"/>
        <end position="61"/>
    </location>
</feature>
<feature type="compositionally biased region" description="Basic and acidic residues" evidence="1">
    <location>
        <begin position="113"/>
        <end position="127"/>
    </location>
</feature>
<sequence length="1392" mass="156469">MPPSSMSSTLSSFNLQREPRRAHRAWASRSLLTHNERGAHTSATNPAKNTALRSPTHTSAPSLFGIIFDRPPEPPSEICSQFDGELGTFSTKPSDEAASSSDSSSSDSEDSGDDKSTSKPRDTHMSSDEESDFKPLSSDESGQEDDLNDYPGALDDFDSVAHGDSDRRKSSRHAALRKPRRSRPRNSVAWQPPQDWSWYEERASANNWKGLKQADILLGYNITSETFKAWPAEFEQFVKDTDRYDKFQAAARQANWIKSDKKDILQEWLDGTDIPFLTSKAIPYTFHLAAAYTVWHKCLPKVRDRASIVKTKHTEPTLLGVSTSSSTRTSGSREKKRKRSPSASPISIPFKLILKEKFRDDLQSGKITKDDLDTDMVSFGRLEDVISTKLAKRGSGIVYTPGKSEIWTDVNPTRIWDDDDLGAAVQYQHSYQQDAIVVELRQSPDDTGTPSPKEAPFSPQIAPKPRKTPHVSDSSSDSPPHKPKKHKTDHQTSERSFKRDKDNNEEPVQPQEQVRPGKVLSSHPNGVKKIKGTAAPKTPSDLIPPPHELFKKKEGEGQPDDNYASSDESESEEQRADRLQKEQLEKEAQLMAAKTRMEISNRESTAMEHCDEGEWLAAERFFQLESGTLKAGNAIRLHDGWDLPCEWKPYQLAEIFQLYKIELSDNNGFLLGNMMGLGKTRTSLGIILVGYIHSLMELHQEEHPNDHLSRPPVRQDGEEDDNGINAPKCPSQHLFPFTCTCNPASAFYGTKPRKALTVVSGSGQSTSAWFREVRQMKLLTSKWCNDKVDYPLRIAKQHVGANQKGDPDMPALTNTEVVETRRRIDTDSWLKKWNDSVPERCYKQGGETLYERPLYTITKPVENHSRATKHRPSPTSARFVLIASESTFMKHVIHPLQRVQVKIQQTIHAKGTQKVITRDIQVENKALVIGRTIFDEFHNSKNAYTKFNVLYDDIRANNKGYQWKSWALSGTPMENGISEMLIFVTKALRGLKNWETTKDDGFVETTIWKQRIFKAIGEQTAEKADIGGIAMSKAWTACSKKAARGSLQDTLDSEGYKKLVDVGANIAATFLFRRTYETTDPWGRRLSSIPAEFEVVLRPCQNDAYNTIISDAEKDYESTTGHVLSLSRHDMTAIASYPGLAKYLAYRLQYDGNAESCLRGVDVYPEWSRLDKTPVKQMLSMITANSPKLDAVYKIVDEALNSTRPNPEHDASPSCQVPSTLPARVIIASYKPITQLVTILALQEKYPNEEILVFHGGMSPVVRDERKAQWDNPNGPRILVMSMGFAEAITLTEASFLILMEPQDRQSKQDQVLFRIYRIGQLAARCCAYILYNPNEPQEVSILSRQMFKTTARNRLTTGNADSTSDGATVETGDIMDWTTGEDQPYNIDGMP</sequence>
<feature type="compositionally biased region" description="Polar residues" evidence="1">
    <location>
        <begin position="1355"/>
        <end position="1367"/>
    </location>
</feature>
<dbReference type="PROSITE" id="PS51194">
    <property type="entry name" value="HELICASE_CTER"/>
    <property type="match status" value="1"/>
</dbReference>
<feature type="compositionally biased region" description="Basic and acidic residues" evidence="1">
    <location>
        <begin position="489"/>
        <end position="504"/>
    </location>
</feature>
<reference evidence="4" key="1">
    <citation type="submission" date="2018-05" db="EMBL/GenBank/DDBJ databases">
        <title>Draft genome sequence of Stemphylium lycopersici strain CIDEFI 213.</title>
        <authorList>
            <person name="Medina R."/>
            <person name="Franco M.E.E."/>
            <person name="Lucentini C.G."/>
            <person name="Saparrat M.C.N."/>
            <person name="Balatti P.A."/>
        </authorList>
    </citation>
    <scope>NUCLEOTIDE SEQUENCE [LARGE SCALE GENOMIC DNA]</scope>
    <source>
        <strain evidence="4">CIDEFI 213</strain>
    </source>
</reference>
<dbReference type="SUPFAM" id="SSF52540">
    <property type="entry name" value="P-loop containing nucleoside triphosphate hydrolases"/>
    <property type="match status" value="1"/>
</dbReference>
<feature type="compositionally biased region" description="Basic residues" evidence="1">
    <location>
        <begin position="169"/>
        <end position="184"/>
    </location>
</feature>
<evidence type="ECO:0000313" key="4">
    <source>
        <dbReference type="Proteomes" id="UP000249619"/>
    </source>
</evidence>
<feature type="compositionally biased region" description="Low complexity" evidence="1">
    <location>
        <begin position="96"/>
        <end position="106"/>
    </location>
</feature>
<dbReference type="OrthoDB" id="3798348at2759"/>
<feature type="region of interest" description="Disordered" evidence="1">
    <location>
        <begin position="442"/>
        <end position="580"/>
    </location>
</feature>
<evidence type="ECO:0000313" key="3">
    <source>
        <dbReference type="EMBL" id="RAR01001.1"/>
    </source>
</evidence>
<dbReference type="InterPro" id="IPR027417">
    <property type="entry name" value="P-loop_NTPase"/>
</dbReference>
<proteinExistence type="predicted"/>
<dbReference type="InterPro" id="IPR038718">
    <property type="entry name" value="SNF2-like_sf"/>
</dbReference>
<evidence type="ECO:0000259" key="2">
    <source>
        <dbReference type="PROSITE" id="PS51194"/>
    </source>
</evidence>
<dbReference type="EMBL" id="QGDH01000306">
    <property type="protein sequence ID" value="RAR01001.1"/>
    <property type="molecule type" value="Genomic_DNA"/>
</dbReference>
<feature type="compositionally biased region" description="Basic and acidic residues" evidence="1">
    <location>
        <begin position="702"/>
        <end position="716"/>
    </location>
</feature>
<feature type="compositionally biased region" description="Low complexity" evidence="1">
    <location>
        <begin position="1"/>
        <end position="12"/>
    </location>
</feature>
<keyword evidence="4" id="KW-1185">Reference proteome</keyword>
<dbReference type="InterPro" id="IPR001650">
    <property type="entry name" value="Helicase_C-like"/>
</dbReference>
<accession>A0A364MRQ0</accession>
<feature type="compositionally biased region" description="Basic and acidic residues" evidence="1">
    <location>
        <begin position="159"/>
        <end position="168"/>
    </location>
</feature>
<name>A0A364MRQ0_STELY</name>
<comment type="caution">
    <text evidence="3">The sequence shown here is derived from an EMBL/GenBank/DDBJ whole genome shotgun (WGS) entry which is preliminary data.</text>
</comment>
<dbReference type="Gene3D" id="3.40.50.10810">
    <property type="entry name" value="Tandem AAA-ATPase domain"/>
    <property type="match status" value="1"/>
</dbReference>
<feature type="region of interest" description="Disordered" evidence="1">
    <location>
        <begin position="702"/>
        <end position="727"/>
    </location>
</feature>
<evidence type="ECO:0000256" key="1">
    <source>
        <dbReference type="SAM" id="MobiDB-lite"/>
    </source>
</evidence>